<dbReference type="EMBL" id="KE651166">
    <property type="protein sequence ID" value="EEB05075.1"/>
    <property type="molecule type" value="Genomic_DNA"/>
</dbReference>
<evidence type="ECO:0000313" key="9">
    <source>
        <dbReference type="EMBL" id="EEB05075.1"/>
    </source>
</evidence>
<evidence type="ECO:0000313" key="10">
    <source>
        <dbReference type="JaponicusDB" id="SJAG_00070"/>
    </source>
</evidence>
<dbReference type="Gene3D" id="3.30.70.260">
    <property type="match status" value="1"/>
</dbReference>
<name>B6JUX1_SCHJY</name>
<dbReference type="Gene3D" id="3.40.50.1360">
    <property type="match status" value="1"/>
</dbReference>
<dbReference type="GO" id="GO:0008615">
    <property type="term" value="P:pyridoxine biosynthetic process"/>
    <property type="evidence" value="ECO:0007669"/>
    <property type="project" value="EnsemblFungi"/>
</dbReference>
<dbReference type="InterPro" id="IPR037171">
    <property type="entry name" value="NagB/RpiA_transferase-like"/>
</dbReference>
<dbReference type="HOGENOM" id="CLU_056590_0_1_1"/>
<comment type="pathway">
    <text evidence="2">Carbohydrate degradation; pentose phosphate pathway; D-ribose 5-phosphate from D-ribulose 5-phosphate (non-oxidative stage): step 1/1.</text>
</comment>
<dbReference type="FunFam" id="3.40.50.1360:FF:000014">
    <property type="entry name" value="Ribose 5-phosphate isomerase"/>
    <property type="match status" value="1"/>
</dbReference>
<reference evidence="9 11" key="1">
    <citation type="journal article" date="2011" name="Science">
        <title>Comparative functional genomics of the fission yeasts.</title>
        <authorList>
            <person name="Rhind N."/>
            <person name="Chen Z."/>
            <person name="Yassour M."/>
            <person name="Thompson D.A."/>
            <person name="Haas B.J."/>
            <person name="Habib N."/>
            <person name="Wapinski I."/>
            <person name="Roy S."/>
            <person name="Lin M.F."/>
            <person name="Heiman D.I."/>
            <person name="Young S.K."/>
            <person name="Furuya K."/>
            <person name="Guo Y."/>
            <person name="Pidoux A."/>
            <person name="Chen H.M."/>
            <person name="Robbertse B."/>
            <person name="Goldberg J.M."/>
            <person name="Aoki K."/>
            <person name="Bayne E.H."/>
            <person name="Berlin A.M."/>
            <person name="Desjardins C.A."/>
            <person name="Dobbs E."/>
            <person name="Dukaj L."/>
            <person name="Fan L."/>
            <person name="FitzGerald M.G."/>
            <person name="French C."/>
            <person name="Gujja S."/>
            <person name="Hansen K."/>
            <person name="Keifenheim D."/>
            <person name="Levin J.Z."/>
            <person name="Mosher R.A."/>
            <person name="Mueller C.A."/>
            <person name="Pfiffner J."/>
            <person name="Priest M."/>
            <person name="Russ C."/>
            <person name="Smialowska A."/>
            <person name="Swoboda P."/>
            <person name="Sykes S.M."/>
            <person name="Vaughn M."/>
            <person name="Vengrova S."/>
            <person name="Yoder R."/>
            <person name="Zeng Q."/>
            <person name="Allshire R."/>
            <person name="Baulcombe D."/>
            <person name="Birren B.W."/>
            <person name="Brown W."/>
            <person name="Ekwall K."/>
            <person name="Kellis M."/>
            <person name="Leatherwood J."/>
            <person name="Levin H."/>
            <person name="Margalit H."/>
            <person name="Martienssen R."/>
            <person name="Nieduszynski C.A."/>
            <person name="Spatafora J.W."/>
            <person name="Friedman N."/>
            <person name="Dalgaard J.Z."/>
            <person name="Baumann P."/>
            <person name="Niki H."/>
            <person name="Regev A."/>
            <person name="Nusbaum C."/>
        </authorList>
    </citation>
    <scope>NUCLEOTIDE SEQUENCE [LARGE SCALE GENOMIC DNA]</scope>
    <source>
        <strain evidence="11">yFS275 / FY16936</strain>
    </source>
</reference>
<evidence type="ECO:0000256" key="1">
    <source>
        <dbReference type="ARBA" id="ARBA00001713"/>
    </source>
</evidence>
<dbReference type="FunFam" id="3.30.70.260:FF:000053">
    <property type="entry name" value="Ribose-5-phosphate isomerase, putative"/>
    <property type="match status" value="1"/>
</dbReference>
<dbReference type="NCBIfam" id="NF001924">
    <property type="entry name" value="PRK00702.1"/>
    <property type="match status" value="1"/>
</dbReference>
<dbReference type="VEuPathDB" id="FungiDB:SJAG_00070"/>
<dbReference type="GO" id="GO:0004751">
    <property type="term" value="F:ribose-5-phosphate isomerase activity"/>
    <property type="evidence" value="ECO:0000318"/>
    <property type="project" value="GO_Central"/>
</dbReference>
<evidence type="ECO:0000256" key="2">
    <source>
        <dbReference type="ARBA" id="ARBA00004988"/>
    </source>
</evidence>
<dbReference type="GO" id="GO:0006014">
    <property type="term" value="P:D-ribose metabolic process"/>
    <property type="evidence" value="ECO:0000318"/>
    <property type="project" value="GO_Central"/>
</dbReference>
<dbReference type="SUPFAM" id="SSF75445">
    <property type="entry name" value="D-ribose-5-phosphate isomerase (RpiA), lid domain"/>
    <property type="match status" value="1"/>
</dbReference>
<dbReference type="Proteomes" id="UP000001744">
    <property type="component" value="Unassembled WGS sequence"/>
</dbReference>
<keyword evidence="11" id="KW-1185">Reference proteome</keyword>
<dbReference type="AlphaFoldDB" id="B6JUX1"/>
<keyword evidence="6 9" id="KW-0413">Isomerase</keyword>
<evidence type="ECO:0000256" key="5">
    <source>
        <dbReference type="ARBA" id="ARBA00019150"/>
    </source>
</evidence>
<comment type="catalytic activity">
    <reaction evidence="1">
        <text>aldehydo-D-ribose 5-phosphate = D-ribulose 5-phosphate</text>
        <dbReference type="Rhea" id="RHEA:14657"/>
        <dbReference type="ChEBI" id="CHEBI:58121"/>
        <dbReference type="ChEBI" id="CHEBI:58273"/>
        <dbReference type="EC" id="5.3.1.6"/>
    </reaction>
</comment>
<comment type="similarity">
    <text evidence="3">Belongs to the ribose 5-phosphate isomerase family.</text>
</comment>
<dbReference type="InterPro" id="IPR004788">
    <property type="entry name" value="Ribose5P_isomerase_type_A"/>
</dbReference>
<evidence type="ECO:0000313" key="11">
    <source>
        <dbReference type="Proteomes" id="UP000001744"/>
    </source>
</evidence>
<dbReference type="SUPFAM" id="SSF100950">
    <property type="entry name" value="NagB/RpiA/CoA transferase-like"/>
    <property type="match status" value="1"/>
</dbReference>
<evidence type="ECO:0000256" key="3">
    <source>
        <dbReference type="ARBA" id="ARBA00008088"/>
    </source>
</evidence>
<organism evidence="9 11">
    <name type="scientific">Schizosaccharomyces japonicus (strain yFS275 / FY16936)</name>
    <name type="common">Fission yeast</name>
    <dbReference type="NCBI Taxonomy" id="402676"/>
    <lineage>
        <taxon>Eukaryota</taxon>
        <taxon>Fungi</taxon>
        <taxon>Dikarya</taxon>
        <taxon>Ascomycota</taxon>
        <taxon>Taphrinomycotina</taxon>
        <taxon>Schizosaccharomycetes</taxon>
        <taxon>Schizosaccharomycetales</taxon>
        <taxon>Schizosaccharomycetaceae</taxon>
        <taxon>Schizosaccharomyces</taxon>
    </lineage>
</organism>
<dbReference type="eggNOG" id="KOG3075">
    <property type="taxonomic scope" value="Eukaryota"/>
</dbReference>
<dbReference type="PANTHER" id="PTHR11934:SF0">
    <property type="entry name" value="RIBOSE-5-PHOSPHATE ISOMERASE"/>
    <property type="match status" value="1"/>
</dbReference>
<sequence>MSRTLDLDSEDLSPIELAKRQACHMAVDENLPKSAKVIGIGSGSTVVYVVERLLKKPGIENVVFLPTGFQSKELIVSNGLRLGDPDCYPDVDVAFDGADEVDANLNCIKGGGACLFQEKLIAVLTKRLVIVADSRKNSEKLGAYWVKGVPIEVVPMAYTFVLRELKRLGCKEPKLRMGAPGKAGPLVTDNGNFIIDANFGLIDKPEELFKQIKLIIGVVEVGIFSQMIQSAYFGNPDGSVTVKKNDGTQRIIPAEVTVASAVQQKITGENPNVITV</sequence>
<proteinExistence type="inferred from homology"/>
<evidence type="ECO:0000256" key="7">
    <source>
        <dbReference type="ARBA" id="ARBA00029734"/>
    </source>
</evidence>
<gene>
    <name evidence="10" type="primary">rki1</name>
    <name evidence="9" type="ORF">SJAG_00070</name>
</gene>
<dbReference type="EC" id="5.3.1.6" evidence="4"/>
<dbReference type="STRING" id="402676.B6JUX1"/>
<dbReference type="RefSeq" id="XP_002171368.1">
    <property type="nucleotide sequence ID" value="XM_002171332.2"/>
</dbReference>
<dbReference type="GO" id="GO:0005737">
    <property type="term" value="C:cytoplasm"/>
    <property type="evidence" value="ECO:0000318"/>
    <property type="project" value="GO_Central"/>
</dbReference>
<dbReference type="UniPathway" id="UPA00115">
    <property type="reaction ID" value="UER00412"/>
</dbReference>
<protein>
    <recommendedName>
        <fullName evidence="5">Ribose-5-phosphate isomerase</fullName>
        <ecNumber evidence="4">5.3.1.6</ecNumber>
    </recommendedName>
    <alternativeName>
        <fullName evidence="8">D-ribose-5-phosphate ketol-isomerase</fullName>
    </alternativeName>
    <alternativeName>
        <fullName evidence="7">Phosphoriboisomerase</fullName>
    </alternativeName>
</protein>
<dbReference type="GeneID" id="7051019"/>
<dbReference type="JaponicusDB" id="SJAG_00070">
    <property type="gene designation" value="rki1"/>
</dbReference>
<dbReference type="CDD" id="cd01398">
    <property type="entry name" value="RPI_A"/>
    <property type="match status" value="1"/>
</dbReference>
<dbReference type="Pfam" id="PF06026">
    <property type="entry name" value="Rib_5-P_isom_A"/>
    <property type="match status" value="1"/>
</dbReference>
<dbReference type="GO" id="GO:0009052">
    <property type="term" value="P:pentose-phosphate shunt, non-oxidative branch"/>
    <property type="evidence" value="ECO:0000318"/>
    <property type="project" value="GO_Central"/>
</dbReference>
<evidence type="ECO:0000256" key="8">
    <source>
        <dbReference type="ARBA" id="ARBA00032273"/>
    </source>
</evidence>
<dbReference type="OrthoDB" id="1555531at2759"/>
<dbReference type="OMA" id="ACHVQEK"/>
<dbReference type="NCBIfam" id="TIGR00021">
    <property type="entry name" value="rpiA"/>
    <property type="match status" value="1"/>
</dbReference>
<evidence type="ECO:0000256" key="6">
    <source>
        <dbReference type="ARBA" id="ARBA00023235"/>
    </source>
</evidence>
<evidence type="ECO:0000256" key="4">
    <source>
        <dbReference type="ARBA" id="ARBA00011959"/>
    </source>
</evidence>
<accession>B6JUX1</accession>
<dbReference type="PANTHER" id="PTHR11934">
    <property type="entry name" value="RIBOSE-5-PHOSPHATE ISOMERASE"/>
    <property type="match status" value="1"/>
</dbReference>